<sequence>MEIFDQMKILKKNKMFEIDAHSNAIWLIDEQNQEKGLFAGIQAPLTGLKLTQTRIASVSADGTVKLQNVKTDGIPGQTDENDVACYKKLKEFKLIPQLSGSVVKDQITRYVKALVISQSTGLGNVYEQDQEIFQRLYQIYSFLRDLHNGRNLLISFPSLPTLVKPCEEQIEEEGAKEEIDSQFINDGDSGNINQIATQA</sequence>
<name>A0A5J4X5B5_9EUKA</name>
<dbReference type="AlphaFoldDB" id="A0A5J4X5B5"/>
<evidence type="ECO:0000313" key="2">
    <source>
        <dbReference type="Proteomes" id="UP000324800"/>
    </source>
</evidence>
<organism evidence="1 2">
    <name type="scientific">Streblomastix strix</name>
    <dbReference type="NCBI Taxonomy" id="222440"/>
    <lineage>
        <taxon>Eukaryota</taxon>
        <taxon>Metamonada</taxon>
        <taxon>Preaxostyla</taxon>
        <taxon>Oxymonadida</taxon>
        <taxon>Streblomastigidae</taxon>
        <taxon>Streblomastix</taxon>
    </lineage>
</organism>
<reference evidence="1 2" key="1">
    <citation type="submission" date="2019-03" db="EMBL/GenBank/DDBJ databases">
        <title>Single cell metagenomics reveals metabolic interactions within the superorganism composed of flagellate Streblomastix strix and complex community of Bacteroidetes bacteria on its surface.</title>
        <authorList>
            <person name="Treitli S.C."/>
            <person name="Kolisko M."/>
            <person name="Husnik F."/>
            <person name="Keeling P."/>
            <person name="Hampl V."/>
        </authorList>
    </citation>
    <scope>NUCLEOTIDE SEQUENCE [LARGE SCALE GENOMIC DNA]</scope>
    <source>
        <strain evidence="1">ST1C</strain>
    </source>
</reference>
<evidence type="ECO:0000313" key="1">
    <source>
        <dbReference type="EMBL" id="KAA6402400.1"/>
    </source>
</evidence>
<protein>
    <submittedName>
        <fullName evidence="1">Uncharacterized protein</fullName>
    </submittedName>
</protein>
<comment type="caution">
    <text evidence="1">The sequence shown here is derived from an EMBL/GenBank/DDBJ whole genome shotgun (WGS) entry which is preliminary data.</text>
</comment>
<dbReference type="Proteomes" id="UP000324800">
    <property type="component" value="Unassembled WGS sequence"/>
</dbReference>
<gene>
    <name evidence="1" type="ORF">EZS28_002068</name>
</gene>
<dbReference type="EMBL" id="SNRW01000241">
    <property type="protein sequence ID" value="KAA6402400.1"/>
    <property type="molecule type" value="Genomic_DNA"/>
</dbReference>
<accession>A0A5J4X5B5</accession>
<proteinExistence type="predicted"/>